<keyword evidence="1" id="KW-0472">Membrane</keyword>
<dbReference type="Proteomes" id="UP001519345">
    <property type="component" value="Unassembled WGS sequence"/>
</dbReference>
<keyword evidence="1" id="KW-0812">Transmembrane</keyword>
<gene>
    <name evidence="2" type="ORF">J2Z83_003579</name>
</gene>
<accession>A0ABS4IKF2</accession>
<evidence type="ECO:0000256" key="1">
    <source>
        <dbReference type="SAM" id="Phobius"/>
    </source>
</evidence>
<evidence type="ECO:0000313" key="2">
    <source>
        <dbReference type="EMBL" id="MBP1971440.1"/>
    </source>
</evidence>
<organism evidence="2 3">
    <name type="scientific">Virgibacillus natechei</name>
    <dbReference type="NCBI Taxonomy" id="1216297"/>
    <lineage>
        <taxon>Bacteria</taxon>
        <taxon>Bacillati</taxon>
        <taxon>Bacillota</taxon>
        <taxon>Bacilli</taxon>
        <taxon>Bacillales</taxon>
        <taxon>Bacillaceae</taxon>
        <taxon>Virgibacillus</taxon>
    </lineage>
</organism>
<keyword evidence="1" id="KW-1133">Transmembrane helix</keyword>
<reference evidence="2 3" key="1">
    <citation type="submission" date="2021-03" db="EMBL/GenBank/DDBJ databases">
        <title>Genomic Encyclopedia of Type Strains, Phase IV (KMG-IV): sequencing the most valuable type-strain genomes for metagenomic binning, comparative biology and taxonomic classification.</title>
        <authorList>
            <person name="Goeker M."/>
        </authorList>
    </citation>
    <scope>NUCLEOTIDE SEQUENCE [LARGE SCALE GENOMIC DNA]</scope>
    <source>
        <strain evidence="2 3">DSM 25609</strain>
    </source>
</reference>
<comment type="caution">
    <text evidence="2">The sequence shown here is derived from an EMBL/GenBank/DDBJ whole genome shotgun (WGS) entry which is preliminary data.</text>
</comment>
<name>A0ABS4IKF2_9BACI</name>
<evidence type="ECO:0000313" key="3">
    <source>
        <dbReference type="Proteomes" id="UP001519345"/>
    </source>
</evidence>
<sequence>MIKKLKAQFNNEEGNIILFVLGMLSIIMILFVFVLNMGMGLAVKEQSGTTANQASMAASSVLYEEVRQVIFEYENDTLEGALQAFFEDIEEKVDDKASDLSGSFTYSDWSTNEIELEAFDIVLKEELDTPVIREKLNELLADEDIESQVIDKAKQTIVQNGGQLDGAELQIESNRIHVRAANEFESTSYDGIMAGIRENVFQESAGPKIDFLEDVWNTSNTIQLN</sequence>
<evidence type="ECO:0008006" key="4">
    <source>
        <dbReference type="Google" id="ProtNLM"/>
    </source>
</evidence>
<keyword evidence="3" id="KW-1185">Reference proteome</keyword>
<proteinExistence type="predicted"/>
<protein>
    <recommendedName>
        <fullName evidence="4">Flp pilus-assembly TadG-like N-terminal domain-containing protein</fullName>
    </recommendedName>
</protein>
<dbReference type="EMBL" id="JAGGKX010000026">
    <property type="protein sequence ID" value="MBP1971440.1"/>
    <property type="molecule type" value="Genomic_DNA"/>
</dbReference>
<dbReference type="RefSeq" id="WP_209464489.1">
    <property type="nucleotide sequence ID" value="NZ_CP110224.1"/>
</dbReference>
<feature type="transmembrane region" description="Helical" evidence="1">
    <location>
        <begin position="16"/>
        <end position="35"/>
    </location>
</feature>